<dbReference type="OrthoDB" id="1290869at2759"/>
<sequence>MGIMALPCRRLPTFLLPRVPPKSVLTIRHTLSRSSYRSPLTAYSNPFPNQRIRWPRPNLTYALFIGSASLAFALHLGLSPPLTLDAGAAGPEKTTEQLVLEESERERLASRRASPGQPLILHILQRARILAVECIIEPIATGLRFVHLVVIFIPVFLAIPLACIGPRQPDRSNERIGTIWWYSFLVRSMERAGPTFIKLGQWAASRTDIFPAEMCEMMSKLHSGARAHSFRDTQWTISQAFGGRPFDEIFEEFDERPLGIGAVAQVYRAKLSPRLLPRLHEEGETDFKKHFRRMVDVLVKRAPHQGVPSSYVAIKVLHPKVDRIVHRDLRITYFFASLLNLVPTLEWLSLPDEVDKFSEMMRLQMDLRIEAKNLSRFRSNFGDRTTVTFPMPYSNYTTREVLIEEFAHGIPLCSFLESGAGPFRREMADMGLDAFLHMLIMDNFIHADLHPGNIMVRFYKIEPLPSFSQFPLVVPDLKPSAKGANNHKQVTEEVISRLMPHRGNPQEWQKELGLLDNEGYRPQLIFIDTGLVTELNSVNRRNFLDLFRAIAEFDGYRVGNLMIERCRSPSVVIDNEIFALKMQHLILAVKSRTLALGNIKIGDLLSQVLQMVRVHHVRMEGDFINVVLSILLLEGIGRSLDPNLDLLKRYICSSLPMLRSIRAGSGAQMLGKGGKSDFGLLKVWIALEARQFINSTVEDVENLVKYDLLSPNV</sequence>
<dbReference type="InterPro" id="IPR052402">
    <property type="entry name" value="ADCK_kinase"/>
</dbReference>
<dbReference type="Proteomes" id="UP000246991">
    <property type="component" value="Unassembled WGS sequence"/>
</dbReference>
<dbReference type="InterPro" id="IPR011009">
    <property type="entry name" value="Kinase-like_dom_sf"/>
</dbReference>
<comment type="caution">
    <text evidence="3">The sequence shown here is derived from an EMBL/GenBank/DDBJ whole genome shotgun (WGS) entry which is preliminary data.</text>
</comment>
<dbReference type="PANTHER" id="PTHR45890">
    <property type="entry name" value="AARF DOMAIN CONTAINING KINASE 2 (PREDICTED)"/>
    <property type="match status" value="1"/>
</dbReference>
<feature type="domain" description="ABC1 atypical kinase-like" evidence="2">
    <location>
        <begin position="221"/>
        <end position="272"/>
    </location>
</feature>
<dbReference type="SUPFAM" id="SSF56112">
    <property type="entry name" value="Protein kinase-like (PK-like)"/>
    <property type="match status" value="1"/>
</dbReference>
<comment type="similarity">
    <text evidence="1">Belongs to the protein kinase superfamily. ADCK protein kinase family.</text>
</comment>
<dbReference type="AlphaFoldDB" id="A0A317SLW8"/>
<dbReference type="CDD" id="cd13971">
    <property type="entry name" value="ADCK2-like"/>
    <property type="match status" value="1"/>
</dbReference>
<evidence type="ECO:0000313" key="4">
    <source>
        <dbReference type="Proteomes" id="UP000246991"/>
    </source>
</evidence>
<dbReference type="InterPro" id="IPR004147">
    <property type="entry name" value="ABC1_dom"/>
</dbReference>
<evidence type="ECO:0000313" key="3">
    <source>
        <dbReference type="EMBL" id="PWW75454.1"/>
    </source>
</evidence>
<dbReference type="STRING" id="42249.A0A317SLW8"/>
<dbReference type="EMBL" id="PYWC01000045">
    <property type="protein sequence ID" value="PWW75454.1"/>
    <property type="molecule type" value="Genomic_DNA"/>
</dbReference>
<feature type="domain" description="ABC1 atypical kinase-like" evidence="2">
    <location>
        <begin position="310"/>
        <end position="457"/>
    </location>
</feature>
<gene>
    <name evidence="3" type="ORF">C7212DRAFT_358066</name>
</gene>
<accession>A0A317SLW8</accession>
<dbReference type="PANTHER" id="PTHR45890:SF1">
    <property type="entry name" value="AARF DOMAIN CONTAINING KINASE 2"/>
    <property type="match status" value="1"/>
</dbReference>
<dbReference type="InterPro" id="IPR044095">
    <property type="entry name" value="ADCK2_dom"/>
</dbReference>
<evidence type="ECO:0000256" key="1">
    <source>
        <dbReference type="ARBA" id="ARBA00009670"/>
    </source>
</evidence>
<keyword evidence="4" id="KW-1185">Reference proteome</keyword>
<name>A0A317SLW8_9PEZI</name>
<organism evidence="3 4">
    <name type="scientific">Tuber magnatum</name>
    <name type="common">white Piedmont truffle</name>
    <dbReference type="NCBI Taxonomy" id="42249"/>
    <lineage>
        <taxon>Eukaryota</taxon>
        <taxon>Fungi</taxon>
        <taxon>Dikarya</taxon>
        <taxon>Ascomycota</taxon>
        <taxon>Pezizomycotina</taxon>
        <taxon>Pezizomycetes</taxon>
        <taxon>Pezizales</taxon>
        <taxon>Tuberaceae</taxon>
        <taxon>Tuber</taxon>
    </lineage>
</organism>
<dbReference type="GO" id="GO:0005739">
    <property type="term" value="C:mitochondrion"/>
    <property type="evidence" value="ECO:0007669"/>
    <property type="project" value="TreeGrafter"/>
</dbReference>
<dbReference type="Pfam" id="PF03109">
    <property type="entry name" value="ABC1"/>
    <property type="match status" value="2"/>
</dbReference>
<evidence type="ECO:0000259" key="2">
    <source>
        <dbReference type="Pfam" id="PF03109"/>
    </source>
</evidence>
<proteinExistence type="inferred from homology"/>
<protein>
    <submittedName>
        <fullName evidence="3">ABC1-domain-containing protein</fullName>
    </submittedName>
</protein>
<reference evidence="3 4" key="1">
    <citation type="submission" date="2018-03" db="EMBL/GenBank/DDBJ databases">
        <title>Genomes of Pezizomycetes fungi and the evolution of truffles.</title>
        <authorList>
            <person name="Murat C."/>
            <person name="Payen T."/>
            <person name="Noel B."/>
            <person name="Kuo A."/>
            <person name="Martin F.M."/>
        </authorList>
    </citation>
    <scope>NUCLEOTIDE SEQUENCE [LARGE SCALE GENOMIC DNA]</scope>
    <source>
        <strain evidence="3">091103-1</strain>
    </source>
</reference>